<feature type="transmembrane region" description="Helical" evidence="1">
    <location>
        <begin position="140"/>
        <end position="164"/>
    </location>
</feature>
<keyword evidence="1" id="KW-1133">Transmembrane helix</keyword>
<feature type="transmembrane region" description="Helical" evidence="1">
    <location>
        <begin position="39"/>
        <end position="58"/>
    </location>
</feature>
<comment type="caution">
    <text evidence="3">The sequence shown here is derived from an EMBL/GenBank/DDBJ whole genome shotgun (WGS) entry which is preliminary data.</text>
</comment>
<keyword evidence="4" id="KW-1185">Reference proteome</keyword>
<feature type="domain" description="Membrane iron-sulfur containing protein FtrD-like" evidence="2">
    <location>
        <begin position="330"/>
        <end position="429"/>
    </location>
</feature>
<sequence>MLQQFITALSGLLTPFLLFMAMDSVLVRGEDRRSRLRRRWLLGGAGLGLGAAVVFAILRSTAVISQQTVLLQPALTVGVTVDLLLLVCLILVLAKREGDSALMTTATVLAAVCLAVDFFIHLPDVIIQLTNFVATGESAFTSAMLLRSLGFLTGVAGAGLVAWIFSSTRGSVSPRLFALTALVFLLLLTLQDLTSLVQILVNTGSLLLGDAAFVTLAWLINHHLALVLAQVFLFLLPASAALVAGFRLPSSRMQSLTWQAQAGDAAAARIGRKFRRHAFLAAAWCLVALLFVGVSLTYGVSLTHQEVVLSAPEKYRQSEGTAIIPYSQLADGHLHRFQYKASDGTVMRFIIIKKAGGAYGVGLDACENCGDAGYYEKDGKIICKKCDVAINLATIGFKGGCNPIPLPYQSQGGKITIKTSDLDALSSHFKNA</sequence>
<keyword evidence="1" id="KW-0812">Transmembrane</keyword>
<name>E6K2I7_PARDN</name>
<dbReference type="AlphaFoldDB" id="E6K2I7"/>
<dbReference type="eggNOG" id="COG4393">
    <property type="taxonomic scope" value="Bacteria"/>
</dbReference>
<accession>E6K2I7</accession>
<feature type="transmembrane region" description="Helical" evidence="1">
    <location>
        <begin position="278"/>
        <end position="300"/>
    </location>
</feature>
<dbReference type="RefSeq" id="WP_006288422.1">
    <property type="nucleotide sequence ID" value="NZ_AP012333.1"/>
</dbReference>
<dbReference type="PATRIC" id="fig|864564.6.peg.40"/>
<feature type="transmembrane region" description="Helical" evidence="1">
    <location>
        <begin position="220"/>
        <end position="246"/>
    </location>
</feature>
<dbReference type="HOGENOM" id="CLU_045824_0_0_11"/>
<proteinExistence type="predicted"/>
<feature type="transmembrane region" description="Helical" evidence="1">
    <location>
        <begin position="6"/>
        <end position="27"/>
    </location>
</feature>
<feature type="transmembrane region" description="Helical" evidence="1">
    <location>
        <begin position="176"/>
        <end position="200"/>
    </location>
</feature>
<dbReference type="InterPro" id="IPR018758">
    <property type="entry name" value="FtrD-like"/>
</dbReference>
<evidence type="ECO:0000313" key="3">
    <source>
        <dbReference type="EMBL" id="EFT82975.1"/>
    </source>
</evidence>
<evidence type="ECO:0000313" key="4">
    <source>
        <dbReference type="Proteomes" id="UP000004946"/>
    </source>
</evidence>
<evidence type="ECO:0000256" key="1">
    <source>
        <dbReference type="SAM" id="Phobius"/>
    </source>
</evidence>
<protein>
    <recommendedName>
        <fullName evidence="2">Membrane iron-sulfur containing protein FtrD-like domain-containing protein</fullName>
    </recommendedName>
</protein>
<dbReference type="EMBL" id="AEON01000002">
    <property type="protein sequence ID" value="EFT82975.1"/>
    <property type="molecule type" value="Genomic_DNA"/>
</dbReference>
<reference evidence="3 4" key="1">
    <citation type="submission" date="2010-12" db="EMBL/GenBank/DDBJ databases">
        <authorList>
            <person name="Muzny D."/>
            <person name="Qin X."/>
            <person name="Buhay C."/>
            <person name="Dugan-Rocha S."/>
            <person name="Ding Y."/>
            <person name="Chen G."/>
            <person name="Hawes A."/>
            <person name="Holder M."/>
            <person name="Jhangiani S."/>
            <person name="Johnson A."/>
            <person name="Khan Z."/>
            <person name="Li Z."/>
            <person name="Liu W."/>
            <person name="Liu X."/>
            <person name="Perez L."/>
            <person name="Shen H."/>
            <person name="Wang Q."/>
            <person name="Watt J."/>
            <person name="Xi L."/>
            <person name="Xin Y."/>
            <person name="Zhou J."/>
            <person name="Deng J."/>
            <person name="Jiang H."/>
            <person name="Liu Y."/>
            <person name="Qu J."/>
            <person name="Song X.-Z."/>
            <person name="Zhang L."/>
            <person name="Villasana D."/>
            <person name="Johnson A."/>
            <person name="Liu J."/>
            <person name="Liyanage D."/>
            <person name="Lorensuhewa L."/>
            <person name="Robinson T."/>
            <person name="Song A."/>
            <person name="Song B.-B."/>
            <person name="Dinh H."/>
            <person name="Thornton R."/>
            <person name="Coyle M."/>
            <person name="Francisco L."/>
            <person name="Jackson L."/>
            <person name="Javaid M."/>
            <person name="Korchina V."/>
            <person name="Kovar C."/>
            <person name="Mata R."/>
            <person name="Mathew T."/>
            <person name="Ngo R."/>
            <person name="Nguyen L."/>
            <person name="Nguyen N."/>
            <person name="Okwuonu G."/>
            <person name="Ongeri F."/>
            <person name="Pham C."/>
            <person name="Simmons D."/>
            <person name="Wilczek-Boney K."/>
            <person name="Hale W."/>
            <person name="Jakkamsetti A."/>
            <person name="Pham P."/>
            <person name="Ruth R."/>
            <person name="San Lucas F."/>
            <person name="Warren J."/>
            <person name="Zhang J."/>
            <person name="Zhao Z."/>
            <person name="Zhou C."/>
            <person name="Zhu D."/>
            <person name="Lee S."/>
            <person name="Bess C."/>
            <person name="Blankenburg K."/>
            <person name="Forbes L."/>
            <person name="Fu Q."/>
            <person name="Gubbala S."/>
            <person name="Hirani K."/>
            <person name="Jayaseelan J.C."/>
            <person name="Lara F."/>
            <person name="Munidasa M."/>
            <person name="Palculict T."/>
            <person name="Patil S."/>
            <person name="Pu L.-L."/>
            <person name="Saada N."/>
            <person name="Tang L."/>
            <person name="Weissenberger G."/>
            <person name="Zhu Y."/>
            <person name="Hemphill L."/>
            <person name="Shang Y."/>
            <person name="Youmans B."/>
            <person name="Ayvaz T."/>
            <person name="Ross M."/>
            <person name="Santibanez J."/>
            <person name="Aqrawi P."/>
            <person name="Gross S."/>
            <person name="Joshi V."/>
            <person name="Fowler G."/>
            <person name="Nazareth L."/>
            <person name="Reid J."/>
            <person name="Worley K."/>
            <person name="Petrosino J."/>
            <person name="Highlander S."/>
            <person name="Gibbs R."/>
        </authorList>
    </citation>
    <scope>NUCLEOTIDE SEQUENCE [LARGE SCALE GENOMIC DNA]</scope>
    <source>
        <strain evidence="3 4">DSM 10105</strain>
    </source>
</reference>
<gene>
    <name evidence="3" type="ORF">HMPREF0620_1660</name>
</gene>
<keyword evidence="1" id="KW-0472">Membrane</keyword>
<evidence type="ECO:0000259" key="2">
    <source>
        <dbReference type="Pfam" id="PF10080"/>
    </source>
</evidence>
<feature type="transmembrane region" description="Helical" evidence="1">
    <location>
        <begin position="70"/>
        <end position="94"/>
    </location>
</feature>
<dbReference type="KEGG" id="pdo:PSDT_0036"/>
<feature type="transmembrane region" description="Helical" evidence="1">
    <location>
        <begin position="101"/>
        <end position="120"/>
    </location>
</feature>
<organism evidence="3 4">
    <name type="scientific">Parascardovia denticolens DSM 10105 = JCM 12538</name>
    <dbReference type="NCBI Taxonomy" id="864564"/>
    <lineage>
        <taxon>Bacteria</taxon>
        <taxon>Bacillati</taxon>
        <taxon>Actinomycetota</taxon>
        <taxon>Actinomycetes</taxon>
        <taxon>Bifidobacteriales</taxon>
        <taxon>Bifidobacteriaceae</taxon>
        <taxon>Parascardovia</taxon>
    </lineage>
</organism>
<dbReference type="Proteomes" id="UP000004946">
    <property type="component" value="Chromosome"/>
</dbReference>
<dbReference type="Pfam" id="PF10080">
    <property type="entry name" value="FtrD-like"/>
    <property type="match status" value="1"/>
</dbReference>